<evidence type="ECO:0000256" key="14">
    <source>
        <dbReference type="NCBIfam" id="TIGR00228"/>
    </source>
</evidence>
<evidence type="ECO:0000256" key="13">
    <source>
        <dbReference type="HAMAP-Rule" id="MF_00034"/>
    </source>
</evidence>
<organism evidence="15 16">
    <name type="scientific">Actinomyces oris</name>
    <dbReference type="NCBI Taxonomy" id="544580"/>
    <lineage>
        <taxon>Bacteria</taxon>
        <taxon>Bacillati</taxon>
        <taxon>Actinomycetota</taxon>
        <taxon>Actinomycetes</taxon>
        <taxon>Actinomycetales</taxon>
        <taxon>Actinomycetaceae</taxon>
        <taxon>Actinomyces</taxon>
    </lineage>
</organism>
<dbReference type="GO" id="GO:0000287">
    <property type="term" value="F:magnesium ion binding"/>
    <property type="evidence" value="ECO:0007669"/>
    <property type="project" value="UniProtKB-UniRule"/>
</dbReference>
<comment type="function">
    <text evidence="13">The RuvA-RuvB-RuvC complex processes Holliday junction (HJ) DNA during genetic recombination and DNA repair. Endonuclease that resolves HJ intermediates. Cleaves cruciform DNA by making single-stranded nicks across the HJ at symmetrical positions within the homologous arms, yielding a 5'-phosphate and a 3'-hydroxyl group; requires a central core of homology in the junction. The consensus cleavage sequence is 5'-(A/T)TT(C/G)-3'. Cleavage occurs on the 3'-side of the TT dinucleotide at the point of strand exchange. HJ branch migration catalyzed by RuvA-RuvB allows RuvC to scan DNA until it finds its consensus sequence, where it cleaves and resolves the cruciform DNA.</text>
</comment>
<keyword evidence="4 13" id="KW-0479">Metal-binding</keyword>
<keyword evidence="3 13" id="KW-0540">Nuclease</keyword>
<keyword evidence="10 13" id="KW-0233">DNA recombination</keyword>
<feature type="binding site" evidence="13">
    <location>
        <position position="158"/>
    </location>
    <ligand>
        <name>Mg(2+)</name>
        <dbReference type="ChEBI" id="CHEBI:18420"/>
        <label>1</label>
    </ligand>
</feature>
<name>A0A1Q8V6J1_9ACTO</name>
<dbReference type="GO" id="GO:0006281">
    <property type="term" value="P:DNA repair"/>
    <property type="evidence" value="ECO:0007669"/>
    <property type="project" value="UniProtKB-UniRule"/>
</dbReference>
<protein>
    <recommendedName>
        <fullName evidence="13 14">Crossover junction endodeoxyribonuclease RuvC</fullName>
        <ecNumber evidence="13 14">3.1.21.10</ecNumber>
    </recommendedName>
    <alternativeName>
        <fullName evidence="13">Holliday junction nuclease RuvC</fullName>
    </alternativeName>
    <alternativeName>
        <fullName evidence="13">Holliday junction resolvase RuvC</fullName>
    </alternativeName>
</protein>
<evidence type="ECO:0000256" key="5">
    <source>
        <dbReference type="ARBA" id="ARBA00022759"/>
    </source>
</evidence>
<dbReference type="NCBIfam" id="TIGR00228">
    <property type="entry name" value="ruvC"/>
    <property type="match status" value="1"/>
</dbReference>
<feature type="active site" evidence="13">
    <location>
        <position position="24"/>
    </location>
</feature>
<dbReference type="EMBL" id="MSKJ01000022">
    <property type="protein sequence ID" value="OLO43751.1"/>
    <property type="molecule type" value="Genomic_DNA"/>
</dbReference>
<dbReference type="HAMAP" id="MF_00034">
    <property type="entry name" value="RuvC"/>
    <property type="match status" value="1"/>
</dbReference>
<dbReference type="GO" id="GO:0005737">
    <property type="term" value="C:cytoplasm"/>
    <property type="evidence" value="ECO:0007669"/>
    <property type="project" value="UniProtKB-SubCell"/>
</dbReference>
<evidence type="ECO:0000256" key="6">
    <source>
        <dbReference type="ARBA" id="ARBA00022763"/>
    </source>
</evidence>
<comment type="subunit">
    <text evidence="13">Homodimer which binds Holliday junction (HJ) DNA. The HJ becomes 2-fold symmetrical on binding to RuvC with unstacked arms; it has a different conformation from HJ DNA in complex with RuvA. In the full resolvosome a probable DNA-RuvA(4)-RuvB(12)-RuvC(2) complex forms which resolves the HJ.</text>
</comment>
<reference evidence="15 16" key="1">
    <citation type="submission" date="2016-12" db="EMBL/GenBank/DDBJ databases">
        <title>Genomic Comparison of strains in the 'Actinomyces naeslundii' Group.</title>
        <authorList>
            <person name="Mughal S.R."/>
            <person name="Do T."/>
            <person name="Gilbert S.C."/>
            <person name="Witherden E.A."/>
            <person name="Didelot X."/>
            <person name="Beighton D."/>
        </authorList>
    </citation>
    <scope>NUCLEOTIDE SEQUENCE [LARGE SCALE GENOMIC DNA]</scope>
    <source>
        <strain evidence="15 16">CCUG 33920</strain>
    </source>
</reference>
<proteinExistence type="inferred from homology"/>
<keyword evidence="5 13" id="KW-0255">Endonuclease</keyword>
<evidence type="ECO:0000313" key="16">
    <source>
        <dbReference type="Proteomes" id="UP000186857"/>
    </source>
</evidence>
<keyword evidence="2 13" id="KW-0963">Cytoplasm</keyword>
<evidence type="ECO:0000313" key="15">
    <source>
        <dbReference type="EMBL" id="OLO43751.1"/>
    </source>
</evidence>
<dbReference type="SUPFAM" id="SSF53098">
    <property type="entry name" value="Ribonuclease H-like"/>
    <property type="match status" value="1"/>
</dbReference>
<comment type="caution">
    <text evidence="15">The sequence shown here is derived from an EMBL/GenBank/DDBJ whole genome shotgun (WGS) entry which is preliminary data.</text>
</comment>
<dbReference type="OrthoDB" id="9805499at2"/>
<evidence type="ECO:0000256" key="7">
    <source>
        <dbReference type="ARBA" id="ARBA00022801"/>
    </source>
</evidence>
<keyword evidence="7 13" id="KW-0378">Hydrolase</keyword>
<evidence type="ECO:0000256" key="3">
    <source>
        <dbReference type="ARBA" id="ARBA00022722"/>
    </source>
</evidence>
<evidence type="ECO:0000256" key="11">
    <source>
        <dbReference type="ARBA" id="ARBA00023204"/>
    </source>
</evidence>
<evidence type="ECO:0000256" key="9">
    <source>
        <dbReference type="ARBA" id="ARBA00023125"/>
    </source>
</evidence>
<keyword evidence="6 13" id="KW-0227">DNA damage</keyword>
<dbReference type="PANTHER" id="PTHR30194:SF3">
    <property type="entry name" value="CROSSOVER JUNCTION ENDODEOXYRIBONUCLEASE RUVC"/>
    <property type="match status" value="1"/>
</dbReference>
<evidence type="ECO:0000256" key="4">
    <source>
        <dbReference type="ARBA" id="ARBA00022723"/>
    </source>
</evidence>
<dbReference type="GO" id="GO:0048476">
    <property type="term" value="C:Holliday junction resolvase complex"/>
    <property type="evidence" value="ECO:0007669"/>
    <property type="project" value="UniProtKB-UniRule"/>
</dbReference>
<evidence type="ECO:0000256" key="2">
    <source>
        <dbReference type="ARBA" id="ARBA00022490"/>
    </source>
</evidence>
<dbReference type="GO" id="GO:0003677">
    <property type="term" value="F:DNA binding"/>
    <property type="evidence" value="ECO:0007669"/>
    <property type="project" value="UniProtKB-KW"/>
</dbReference>
<keyword evidence="8 13" id="KW-0460">Magnesium</keyword>
<dbReference type="PRINTS" id="PR00696">
    <property type="entry name" value="RSOLVASERUVC"/>
</dbReference>
<dbReference type="GO" id="GO:0006310">
    <property type="term" value="P:DNA recombination"/>
    <property type="evidence" value="ECO:0007669"/>
    <property type="project" value="UniProtKB-UniRule"/>
</dbReference>
<feature type="active site" evidence="13">
    <location>
        <position position="158"/>
    </location>
</feature>
<evidence type="ECO:0000256" key="10">
    <source>
        <dbReference type="ARBA" id="ARBA00023172"/>
    </source>
</evidence>
<comment type="cofactor">
    <cofactor evidence="13">
        <name>Mg(2+)</name>
        <dbReference type="ChEBI" id="CHEBI:18420"/>
    </cofactor>
    <text evidence="13">Binds 2 Mg(2+) ion per subunit.</text>
</comment>
<keyword evidence="11 13" id="KW-0234">DNA repair</keyword>
<comment type="subcellular location">
    <subcellularLocation>
        <location evidence="13">Cytoplasm</location>
    </subcellularLocation>
</comment>
<dbReference type="GO" id="GO:0008821">
    <property type="term" value="F:crossover junction DNA endonuclease activity"/>
    <property type="evidence" value="ECO:0007669"/>
    <property type="project" value="UniProtKB-UniRule"/>
</dbReference>
<feature type="active site" evidence="13">
    <location>
        <position position="85"/>
    </location>
</feature>
<sequence length="223" mass="23410">MDVVGSRPRSARAVVTEQRVLGIDPGLTRCGLGCVDIDPRRQVRLVEVGVVRTPPSQSPELRLLTITEAIEDWIARLGPTVVSIERVFAQDNLRSVIGVAQVMGTAMTTAARAGLEVAQHTPSEAKAAVTGSGIADKAQVQTMVTRILGLDAPPRPADAADALAQAICHGWRGGGTGTDDATEMVSAGGAVRVSARTPAQRQWAAAQAAARRTGAVDPRRVRR</sequence>
<comment type="similarity">
    <text evidence="1 13">Belongs to the RuvC family.</text>
</comment>
<dbReference type="Gene3D" id="3.30.420.10">
    <property type="entry name" value="Ribonuclease H-like superfamily/Ribonuclease H"/>
    <property type="match status" value="1"/>
</dbReference>
<dbReference type="InterPro" id="IPR036397">
    <property type="entry name" value="RNaseH_sf"/>
</dbReference>
<dbReference type="FunFam" id="3.30.420.10:FF:000002">
    <property type="entry name" value="Crossover junction endodeoxyribonuclease RuvC"/>
    <property type="match status" value="1"/>
</dbReference>
<dbReference type="PANTHER" id="PTHR30194">
    <property type="entry name" value="CROSSOVER JUNCTION ENDODEOXYRIBONUCLEASE RUVC"/>
    <property type="match status" value="1"/>
</dbReference>
<keyword evidence="9 13" id="KW-0238">DNA-binding</keyword>
<feature type="binding site" evidence="13">
    <location>
        <position position="85"/>
    </location>
    <ligand>
        <name>Mg(2+)</name>
        <dbReference type="ChEBI" id="CHEBI:18420"/>
        <label>2</label>
    </ligand>
</feature>
<dbReference type="AlphaFoldDB" id="A0A1Q8V6J1"/>
<comment type="catalytic activity">
    <reaction evidence="12 13">
        <text>Endonucleolytic cleavage at a junction such as a reciprocal single-stranded crossover between two homologous DNA duplexes (Holliday junction).</text>
        <dbReference type="EC" id="3.1.21.10"/>
    </reaction>
</comment>
<dbReference type="InterPro" id="IPR002176">
    <property type="entry name" value="X-over_junc_endoDNase_RuvC"/>
</dbReference>
<dbReference type="CDD" id="cd16962">
    <property type="entry name" value="RuvC"/>
    <property type="match status" value="1"/>
</dbReference>
<dbReference type="EC" id="3.1.21.10" evidence="13 14"/>
<evidence type="ECO:0000256" key="1">
    <source>
        <dbReference type="ARBA" id="ARBA00009518"/>
    </source>
</evidence>
<gene>
    <name evidence="13" type="primary">ruvC</name>
    <name evidence="15" type="ORF">BKH29_09480</name>
</gene>
<evidence type="ECO:0000256" key="12">
    <source>
        <dbReference type="ARBA" id="ARBA00029354"/>
    </source>
</evidence>
<dbReference type="Proteomes" id="UP000186857">
    <property type="component" value="Unassembled WGS sequence"/>
</dbReference>
<accession>A0A1Q8V6J1</accession>
<dbReference type="InterPro" id="IPR012337">
    <property type="entry name" value="RNaseH-like_sf"/>
</dbReference>
<evidence type="ECO:0000256" key="8">
    <source>
        <dbReference type="ARBA" id="ARBA00022842"/>
    </source>
</evidence>
<feature type="binding site" evidence="13">
    <location>
        <position position="24"/>
    </location>
    <ligand>
        <name>Mg(2+)</name>
        <dbReference type="ChEBI" id="CHEBI:18420"/>
        <label>1</label>
    </ligand>
</feature>
<dbReference type="Pfam" id="PF02075">
    <property type="entry name" value="RuvC"/>
    <property type="match status" value="1"/>
</dbReference>